<accession>A0A1S8X6S2</accession>
<dbReference type="Proteomes" id="UP000243686">
    <property type="component" value="Unassembled WGS sequence"/>
</dbReference>
<keyword evidence="2" id="KW-1185">Reference proteome</keyword>
<dbReference type="EMBL" id="KV891774">
    <property type="protein sequence ID" value="OON22430.1"/>
    <property type="molecule type" value="Genomic_DNA"/>
</dbReference>
<evidence type="ECO:0000313" key="2">
    <source>
        <dbReference type="Proteomes" id="UP000243686"/>
    </source>
</evidence>
<evidence type="ECO:0000313" key="1">
    <source>
        <dbReference type="EMBL" id="OON22430.1"/>
    </source>
</evidence>
<gene>
    <name evidence="1" type="ORF">X801_01669</name>
</gene>
<protein>
    <submittedName>
        <fullName evidence="1">Uncharacterized protein</fullName>
    </submittedName>
</protein>
<name>A0A1S8X6S2_OPIVI</name>
<dbReference type="AlphaFoldDB" id="A0A1S8X6S2"/>
<sequence length="188" mass="21863">MHRCSQPYHKKLVPNFELTTNTIHDELLKHLISVLAVLHAEIPDKRMRFTVHSRFLIDEFTFGFEQPFLIHSSTRQPLFVFWNNLQGLRPINDRQRKWMPLPEVLRTNTPEQTVVIDKVGILFLPGSSISEPVLNTMLRAAARYYATLTGKPVSTEEDEFQTTIEHCPEGQSSLENYGFQITKRRPMD</sequence>
<organism evidence="1 2">
    <name type="scientific">Opisthorchis viverrini</name>
    <name type="common">Southeast Asian liver fluke</name>
    <dbReference type="NCBI Taxonomy" id="6198"/>
    <lineage>
        <taxon>Eukaryota</taxon>
        <taxon>Metazoa</taxon>
        <taxon>Spiralia</taxon>
        <taxon>Lophotrochozoa</taxon>
        <taxon>Platyhelminthes</taxon>
        <taxon>Trematoda</taxon>
        <taxon>Digenea</taxon>
        <taxon>Opisthorchiida</taxon>
        <taxon>Opisthorchiata</taxon>
        <taxon>Opisthorchiidae</taxon>
        <taxon>Opisthorchis</taxon>
    </lineage>
</organism>
<proteinExistence type="predicted"/>
<reference evidence="1 2" key="1">
    <citation type="submission" date="2015-03" db="EMBL/GenBank/DDBJ databases">
        <title>Draft genome of the nematode, Opisthorchis viverrini.</title>
        <authorList>
            <person name="Mitreva M."/>
        </authorList>
    </citation>
    <scope>NUCLEOTIDE SEQUENCE [LARGE SCALE GENOMIC DNA]</scope>
    <source>
        <strain evidence="1">Khon Kaen</strain>
    </source>
</reference>